<proteinExistence type="predicted"/>
<accession>A0A6A6AW25</accession>
<dbReference type="RefSeq" id="XP_033391524.1">
    <property type="nucleotide sequence ID" value="XM_033535640.1"/>
</dbReference>
<dbReference type="GeneID" id="54293134"/>
<dbReference type="AlphaFoldDB" id="A0A6A6AW25"/>
<protein>
    <recommendedName>
        <fullName evidence="4">Transmembrane protein</fullName>
    </recommendedName>
</protein>
<organism evidence="2 3">
    <name type="scientific">Aplosporella prunicola CBS 121167</name>
    <dbReference type="NCBI Taxonomy" id="1176127"/>
    <lineage>
        <taxon>Eukaryota</taxon>
        <taxon>Fungi</taxon>
        <taxon>Dikarya</taxon>
        <taxon>Ascomycota</taxon>
        <taxon>Pezizomycotina</taxon>
        <taxon>Dothideomycetes</taxon>
        <taxon>Dothideomycetes incertae sedis</taxon>
        <taxon>Botryosphaeriales</taxon>
        <taxon>Aplosporellaceae</taxon>
        <taxon>Aplosporella</taxon>
    </lineage>
</organism>
<reference evidence="2" key="1">
    <citation type="journal article" date="2020" name="Stud. Mycol.">
        <title>101 Dothideomycetes genomes: a test case for predicting lifestyles and emergence of pathogens.</title>
        <authorList>
            <person name="Haridas S."/>
            <person name="Albert R."/>
            <person name="Binder M."/>
            <person name="Bloem J."/>
            <person name="Labutti K."/>
            <person name="Salamov A."/>
            <person name="Andreopoulos B."/>
            <person name="Baker S."/>
            <person name="Barry K."/>
            <person name="Bills G."/>
            <person name="Bluhm B."/>
            <person name="Cannon C."/>
            <person name="Castanera R."/>
            <person name="Culley D."/>
            <person name="Daum C."/>
            <person name="Ezra D."/>
            <person name="Gonzalez J."/>
            <person name="Henrissat B."/>
            <person name="Kuo A."/>
            <person name="Liang C."/>
            <person name="Lipzen A."/>
            <person name="Lutzoni F."/>
            <person name="Magnuson J."/>
            <person name="Mondo S."/>
            <person name="Nolan M."/>
            <person name="Ohm R."/>
            <person name="Pangilinan J."/>
            <person name="Park H.-J."/>
            <person name="Ramirez L."/>
            <person name="Alfaro M."/>
            <person name="Sun H."/>
            <person name="Tritt A."/>
            <person name="Yoshinaga Y."/>
            <person name="Zwiers L.-H."/>
            <person name="Turgeon B."/>
            <person name="Goodwin S."/>
            <person name="Spatafora J."/>
            <person name="Crous P."/>
            <person name="Grigoriev I."/>
        </authorList>
    </citation>
    <scope>NUCLEOTIDE SEQUENCE</scope>
    <source>
        <strain evidence="2">CBS 121167</strain>
    </source>
</reference>
<keyword evidence="1" id="KW-1133">Transmembrane helix</keyword>
<dbReference type="Proteomes" id="UP000799438">
    <property type="component" value="Unassembled WGS sequence"/>
</dbReference>
<sequence length="208" mass="22431">MLGRAQERVNSLSAGWCFVRFFVRSLSLSLSPPLSPPLSFSSSFSSSFAYLLRPSPRARGTRPSLALGARSQCHLARHLAIPRPVWTQAPHVQAKPLISSKSNASACRAVCYCCCCCSVLLPSEGAGPRTAPSAHRQRVTGVCEDLCRYGRLAGGRCCGGLVFFFYFFCFFGSSISSSSMSPCGKTPSARTHARTHIRTLSVRGTTAQ</sequence>
<feature type="transmembrane region" description="Helical" evidence="1">
    <location>
        <begin position="157"/>
        <end position="175"/>
    </location>
</feature>
<name>A0A6A6AW25_9PEZI</name>
<evidence type="ECO:0000313" key="2">
    <source>
        <dbReference type="EMBL" id="KAF2135806.1"/>
    </source>
</evidence>
<keyword evidence="1" id="KW-0472">Membrane</keyword>
<keyword evidence="1" id="KW-0812">Transmembrane</keyword>
<gene>
    <name evidence="2" type="ORF">K452DRAFT_159018</name>
</gene>
<evidence type="ECO:0000313" key="3">
    <source>
        <dbReference type="Proteomes" id="UP000799438"/>
    </source>
</evidence>
<evidence type="ECO:0008006" key="4">
    <source>
        <dbReference type="Google" id="ProtNLM"/>
    </source>
</evidence>
<dbReference type="EMBL" id="ML995551">
    <property type="protein sequence ID" value="KAF2135806.1"/>
    <property type="molecule type" value="Genomic_DNA"/>
</dbReference>
<keyword evidence="3" id="KW-1185">Reference proteome</keyword>
<evidence type="ECO:0000256" key="1">
    <source>
        <dbReference type="SAM" id="Phobius"/>
    </source>
</evidence>